<feature type="transmembrane region" description="Helical" evidence="7">
    <location>
        <begin position="79"/>
        <end position="99"/>
    </location>
</feature>
<keyword evidence="10" id="KW-1185">Reference proteome</keyword>
<dbReference type="AlphaFoldDB" id="A0A2I7N5C2"/>
<accession>A0A2I7N5C2</accession>
<dbReference type="PROSITE" id="PS50850">
    <property type="entry name" value="MFS"/>
    <property type="match status" value="1"/>
</dbReference>
<evidence type="ECO:0000256" key="3">
    <source>
        <dbReference type="ARBA" id="ARBA00022475"/>
    </source>
</evidence>
<gene>
    <name evidence="9" type="ORF">CUN60_04955</name>
</gene>
<feature type="transmembrane region" description="Helical" evidence="7">
    <location>
        <begin position="302"/>
        <end position="319"/>
    </location>
</feature>
<feature type="transmembrane region" description="Helical" evidence="7">
    <location>
        <begin position="168"/>
        <end position="188"/>
    </location>
</feature>
<name>A0A2I7N5C2_9NEIS</name>
<dbReference type="RefSeq" id="WP_102950965.1">
    <property type="nucleotide sequence ID" value="NZ_CP024847.1"/>
</dbReference>
<keyword evidence="2" id="KW-0813">Transport</keyword>
<feature type="domain" description="Major facilitator superfamily (MFS) profile" evidence="8">
    <location>
        <begin position="14"/>
        <end position="455"/>
    </location>
</feature>
<sequence>MFKLPNYTLKQFMCIAIIGSMMMMESIDTNILTVAIPSIAANLGTTPLNVKLAIVSYLVSLSIFIPISGYLSDKFGSKNILLISIAGFGFSSLLCGLSSSLIKLVIFRFVQGIFGALTVPVGRLLMLKVFSKQELVKVFMLISMPLLLGPLLAPYLGGLLVSYYSWHYIFYVNIPFSLLALLATFRFVDNYRQEVKKFNWKSFIALGVFLAILAFWLDTALDIKNAYVHLIYVVLILIALIIYLKIELNSSNRIVNYKLFKIKSYNLCFWSSAISRITFGAKGFVLILYLQMALKITPLESGFITSWMALGYLFSRIAVSKLLKYLGFKKMLTICNIGTFISMLMFCLIDKPDIFAVIIIVANGFFSAVIPLLIYVLCYADVPSEDYASATGLMSTTQQLFFAAGVTLAAACIFICNKIYAFSYGNQTFMTAFVVIALIGLMGQFCFNKLNPDSGEKLANQTNK</sequence>
<evidence type="ECO:0000256" key="2">
    <source>
        <dbReference type="ARBA" id="ARBA00022448"/>
    </source>
</evidence>
<keyword evidence="4 7" id="KW-0812">Transmembrane</keyword>
<dbReference type="Gene3D" id="1.20.1720.10">
    <property type="entry name" value="Multidrug resistance protein D"/>
    <property type="match status" value="1"/>
</dbReference>
<organism evidence="9 10">
    <name type="scientific">Aquella oligotrophica</name>
    <dbReference type="NCBI Taxonomy" id="2067065"/>
    <lineage>
        <taxon>Bacteria</taxon>
        <taxon>Pseudomonadati</taxon>
        <taxon>Pseudomonadota</taxon>
        <taxon>Betaproteobacteria</taxon>
        <taxon>Neisseriales</taxon>
        <taxon>Neisseriaceae</taxon>
        <taxon>Aquella</taxon>
    </lineage>
</organism>
<evidence type="ECO:0000256" key="7">
    <source>
        <dbReference type="SAM" id="Phobius"/>
    </source>
</evidence>
<comment type="subcellular location">
    <subcellularLocation>
        <location evidence="1">Cell membrane</location>
        <topology evidence="1">Multi-pass membrane protein</topology>
    </subcellularLocation>
</comment>
<dbReference type="GO" id="GO:0005886">
    <property type="term" value="C:plasma membrane"/>
    <property type="evidence" value="ECO:0007669"/>
    <property type="project" value="UniProtKB-SubCell"/>
</dbReference>
<reference evidence="10" key="1">
    <citation type="submission" date="2017-11" db="EMBL/GenBank/DDBJ databases">
        <authorList>
            <person name="Chan K.G."/>
            <person name="Lee L.S."/>
        </authorList>
    </citation>
    <scope>NUCLEOTIDE SEQUENCE [LARGE SCALE GENOMIC DNA]</scope>
    <source>
        <strain evidence="10">DSM 100970</strain>
    </source>
</reference>
<feature type="transmembrane region" description="Helical" evidence="7">
    <location>
        <begin position="12"/>
        <end position="40"/>
    </location>
</feature>
<dbReference type="EMBL" id="CP024847">
    <property type="protein sequence ID" value="AUR51666.1"/>
    <property type="molecule type" value="Genomic_DNA"/>
</dbReference>
<dbReference type="Proteomes" id="UP000236655">
    <property type="component" value="Chromosome"/>
</dbReference>
<evidence type="ECO:0000256" key="6">
    <source>
        <dbReference type="ARBA" id="ARBA00023136"/>
    </source>
</evidence>
<dbReference type="Gene3D" id="1.20.1250.20">
    <property type="entry name" value="MFS general substrate transporter like domains"/>
    <property type="match status" value="1"/>
</dbReference>
<feature type="transmembrane region" description="Helical" evidence="7">
    <location>
        <begin position="267"/>
        <end position="290"/>
    </location>
</feature>
<keyword evidence="5 7" id="KW-1133">Transmembrane helix</keyword>
<feature type="transmembrane region" description="Helical" evidence="7">
    <location>
        <begin position="52"/>
        <end position="72"/>
    </location>
</feature>
<evidence type="ECO:0000313" key="9">
    <source>
        <dbReference type="EMBL" id="AUR51666.1"/>
    </source>
</evidence>
<evidence type="ECO:0000256" key="1">
    <source>
        <dbReference type="ARBA" id="ARBA00004651"/>
    </source>
</evidence>
<dbReference type="GO" id="GO:0022857">
    <property type="term" value="F:transmembrane transporter activity"/>
    <property type="evidence" value="ECO:0007669"/>
    <property type="project" value="InterPro"/>
</dbReference>
<dbReference type="Pfam" id="PF07690">
    <property type="entry name" value="MFS_1"/>
    <property type="match status" value="2"/>
</dbReference>
<feature type="transmembrane region" description="Helical" evidence="7">
    <location>
        <begin position="229"/>
        <end position="246"/>
    </location>
</feature>
<dbReference type="OrthoDB" id="9807274at2"/>
<feature type="transmembrane region" description="Helical" evidence="7">
    <location>
        <begin position="355"/>
        <end position="379"/>
    </location>
</feature>
<feature type="transmembrane region" description="Helical" evidence="7">
    <location>
        <begin position="200"/>
        <end position="217"/>
    </location>
</feature>
<evidence type="ECO:0000259" key="8">
    <source>
        <dbReference type="PROSITE" id="PS50850"/>
    </source>
</evidence>
<keyword evidence="6 7" id="KW-0472">Membrane</keyword>
<feature type="transmembrane region" description="Helical" evidence="7">
    <location>
        <begin position="138"/>
        <end position="156"/>
    </location>
</feature>
<evidence type="ECO:0000313" key="10">
    <source>
        <dbReference type="Proteomes" id="UP000236655"/>
    </source>
</evidence>
<feature type="transmembrane region" description="Helical" evidence="7">
    <location>
        <begin position="331"/>
        <end position="349"/>
    </location>
</feature>
<dbReference type="KEGG" id="nba:CUN60_04955"/>
<proteinExistence type="predicted"/>
<feature type="transmembrane region" description="Helical" evidence="7">
    <location>
        <begin position="105"/>
        <end position="126"/>
    </location>
</feature>
<feature type="transmembrane region" description="Helical" evidence="7">
    <location>
        <begin position="428"/>
        <end position="447"/>
    </location>
</feature>
<dbReference type="SUPFAM" id="SSF103473">
    <property type="entry name" value="MFS general substrate transporter"/>
    <property type="match status" value="1"/>
</dbReference>
<dbReference type="PANTHER" id="PTHR42718:SF46">
    <property type="entry name" value="BLR6921 PROTEIN"/>
    <property type="match status" value="1"/>
</dbReference>
<evidence type="ECO:0000256" key="4">
    <source>
        <dbReference type="ARBA" id="ARBA00022692"/>
    </source>
</evidence>
<dbReference type="InterPro" id="IPR036259">
    <property type="entry name" value="MFS_trans_sf"/>
</dbReference>
<keyword evidence="3" id="KW-1003">Cell membrane</keyword>
<protein>
    <submittedName>
        <fullName evidence="9">MFS transporter</fullName>
    </submittedName>
</protein>
<dbReference type="InterPro" id="IPR020846">
    <property type="entry name" value="MFS_dom"/>
</dbReference>
<evidence type="ECO:0000256" key="5">
    <source>
        <dbReference type="ARBA" id="ARBA00022989"/>
    </source>
</evidence>
<dbReference type="PANTHER" id="PTHR42718">
    <property type="entry name" value="MAJOR FACILITATOR SUPERFAMILY MULTIDRUG TRANSPORTER MFSC"/>
    <property type="match status" value="1"/>
</dbReference>
<feature type="transmembrane region" description="Helical" evidence="7">
    <location>
        <begin position="400"/>
        <end position="422"/>
    </location>
</feature>
<dbReference type="InterPro" id="IPR011701">
    <property type="entry name" value="MFS"/>
</dbReference>